<dbReference type="InterPro" id="IPR001452">
    <property type="entry name" value="SH3_domain"/>
</dbReference>
<dbReference type="Proteomes" id="UP000678499">
    <property type="component" value="Unassembled WGS sequence"/>
</dbReference>
<dbReference type="PRINTS" id="PR00401">
    <property type="entry name" value="SH2DOMAIN"/>
</dbReference>
<evidence type="ECO:0008006" key="11">
    <source>
        <dbReference type="Google" id="ProtNLM"/>
    </source>
</evidence>
<dbReference type="FunFam" id="2.30.30.40:FF:000208">
    <property type="entry name" value="Tyrosine-protein kinase"/>
    <property type="match status" value="1"/>
</dbReference>
<evidence type="ECO:0000256" key="4">
    <source>
        <dbReference type="PROSITE-ProRule" id="PRU00192"/>
    </source>
</evidence>
<dbReference type="Gene3D" id="3.30.200.20">
    <property type="entry name" value="Phosphorylase Kinase, domain 1"/>
    <property type="match status" value="1"/>
</dbReference>
<dbReference type="EMBL" id="OA882924">
    <property type="protein sequence ID" value="CAD7277376.1"/>
    <property type="molecule type" value="Genomic_DNA"/>
</dbReference>
<dbReference type="GO" id="GO:0005524">
    <property type="term" value="F:ATP binding"/>
    <property type="evidence" value="ECO:0007669"/>
    <property type="project" value="UniProtKB-UniRule"/>
</dbReference>
<keyword evidence="5" id="KW-0067">ATP-binding</keyword>
<dbReference type="Gene3D" id="3.30.505.10">
    <property type="entry name" value="SH2 domain"/>
    <property type="match status" value="1"/>
</dbReference>
<dbReference type="SUPFAM" id="SSF56112">
    <property type="entry name" value="Protein kinase-like (PK-like)"/>
    <property type="match status" value="1"/>
</dbReference>
<feature type="domain" description="SH3" evidence="8">
    <location>
        <begin position="73"/>
        <end position="134"/>
    </location>
</feature>
<dbReference type="SUPFAM" id="SSF50044">
    <property type="entry name" value="SH3-domain"/>
    <property type="match status" value="2"/>
</dbReference>
<feature type="compositionally biased region" description="Basic and acidic residues" evidence="6">
    <location>
        <begin position="1"/>
        <end position="17"/>
    </location>
</feature>
<dbReference type="PANTHER" id="PTHR46037">
    <property type="entry name" value="PROTEIN ENHANCER OF SEVENLESS 2B"/>
    <property type="match status" value="1"/>
</dbReference>
<evidence type="ECO:0000256" key="2">
    <source>
        <dbReference type="ARBA" id="ARBA00022999"/>
    </source>
</evidence>
<dbReference type="Pfam" id="PF00018">
    <property type="entry name" value="SH3_1"/>
    <property type="match status" value="2"/>
</dbReference>
<sequence>MGNRFSRDRRSSKDKLLSRVSTTPKSSVSLSNAGLVTKDFLHEPVTESWREVNDQNLMPKMPALPQPEPEPTIVTEVFVALYHYDSRTDEDLSFKKGEHLEILNDSKGDWWFARSKATKLDGYIPSNYVAKLMSIEAEPWYFGKIKRIQAEKKLLMPNNFHGAFLIRDSESRRNDYSLSGRTNAEVLDDVEKGYRIPCPAGCPGRLHEIMLECWREDPLKRPTFETLQWKLEEFFNHVTLVMSLFAALYDFDSQINGQLTFKCGERFILLDKACGDWWNVKRLNDEKEGFIPSNYVEAVPSHESQEWYFGDISRSSAENLLRKPQNSKGSFLIRNQQSKGHKFTLSVRKNDDAVQHYRIFQEGKKESYVLLKKSFDTLVDLVECLSTIDDPAYPKLCRPCFPDSGNADHARPADSKDHWEIDRSEVILTKPLGEGHFGIVYEGVLNGKQVAVKTFKVGKWERQRNFES</sequence>
<dbReference type="Gene3D" id="1.10.510.10">
    <property type="entry name" value="Transferase(Phosphotransferase) domain 1"/>
    <property type="match status" value="1"/>
</dbReference>
<dbReference type="InterPro" id="IPR011009">
    <property type="entry name" value="Kinase-like_dom_sf"/>
</dbReference>
<dbReference type="EMBL" id="CAJPEX010000887">
    <property type="protein sequence ID" value="CAG0917528.1"/>
    <property type="molecule type" value="Genomic_DNA"/>
</dbReference>
<dbReference type="PROSITE" id="PS50002">
    <property type="entry name" value="SH3"/>
    <property type="match status" value="2"/>
</dbReference>
<evidence type="ECO:0000259" key="8">
    <source>
        <dbReference type="PROSITE" id="PS50002"/>
    </source>
</evidence>
<dbReference type="SMART" id="SM00252">
    <property type="entry name" value="SH2"/>
    <property type="match status" value="2"/>
</dbReference>
<dbReference type="InterPro" id="IPR036860">
    <property type="entry name" value="SH2_dom_sf"/>
</dbReference>
<dbReference type="SMART" id="SM00326">
    <property type="entry name" value="SH3"/>
    <property type="match status" value="2"/>
</dbReference>
<dbReference type="PRINTS" id="PR00452">
    <property type="entry name" value="SH3DOMAIN"/>
</dbReference>
<organism evidence="9">
    <name type="scientific">Notodromas monacha</name>
    <dbReference type="NCBI Taxonomy" id="399045"/>
    <lineage>
        <taxon>Eukaryota</taxon>
        <taxon>Metazoa</taxon>
        <taxon>Ecdysozoa</taxon>
        <taxon>Arthropoda</taxon>
        <taxon>Crustacea</taxon>
        <taxon>Oligostraca</taxon>
        <taxon>Ostracoda</taxon>
        <taxon>Podocopa</taxon>
        <taxon>Podocopida</taxon>
        <taxon>Cypridocopina</taxon>
        <taxon>Cypridoidea</taxon>
        <taxon>Cyprididae</taxon>
        <taxon>Notodromas</taxon>
    </lineage>
</organism>
<dbReference type="GO" id="GO:0004715">
    <property type="term" value="F:non-membrane spanning protein tyrosine kinase activity"/>
    <property type="evidence" value="ECO:0007669"/>
    <property type="project" value="UniProtKB-EC"/>
</dbReference>
<dbReference type="InterPro" id="IPR036028">
    <property type="entry name" value="SH3-like_dom_sf"/>
</dbReference>
<dbReference type="OrthoDB" id="28230at2759"/>
<evidence type="ECO:0000256" key="6">
    <source>
        <dbReference type="SAM" id="MobiDB-lite"/>
    </source>
</evidence>
<dbReference type="PROSITE" id="PS00107">
    <property type="entry name" value="PROTEIN_KINASE_ATP"/>
    <property type="match status" value="1"/>
</dbReference>
<reference evidence="9" key="1">
    <citation type="submission" date="2020-11" db="EMBL/GenBank/DDBJ databases">
        <authorList>
            <person name="Tran Van P."/>
        </authorList>
    </citation>
    <scope>NUCLEOTIDE SEQUENCE</scope>
</reference>
<dbReference type="PROSITE" id="PS50001">
    <property type="entry name" value="SH2"/>
    <property type="match status" value="2"/>
</dbReference>
<evidence type="ECO:0000256" key="5">
    <source>
        <dbReference type="PROSITE-ProRule" id="PRU10141"/>
    </source>
</evidence>
<dbReference type="Pfam" id="PF00017">
    <property type="entry name" value="SH2"/>
    <property type="match status" value="2"/>
</dbReference>
<accession>A0A7R9GE55</accession>
<evidence type="ECO:0000259" key="7">
    <source>
        <dbReference type="PROSITE" id="PS50001"/>
    </source>
</evidence>
<keyword evidence="2 3" id="KW-0727">SH2 domain</keyword>
<evidence type="ECO:0000313" key="10">
    <source>
        <dbReference type="Proteomes" id="UP000678499"/>
    </source>
</evidence>
<name>A0A7R9GE55_9CRUS</name>
<feature type="compositionally biased region" description="Polar residues" evidence="6">
    <location>
        <begin position="20"/>
        <end position="29"/>
    </location>
</feature>
<dbReference type="InterPro" id="IPR017441">
    <property type="entry name" value="Protein_kinase_ATP_BS"/>
</dbReference>
<evidence type="ECO:0000256" key="1">
    <source>
        <dbReference type="ARBA" id="ARBA00022443"/>
    </source>
</evidence>
<feature type="domain" description="SH3" evidence="8">
    <location>
        <begin position="240"/>
        <end position="301"/>
    </location>
</feature>
<dbReference type="InterPro" id="IPR043539">
    <property type="entry name" value="Grb2-like"/>
</dbReference>
<dbReference type="GO" id="GO:0048468">
    <property type="term" value="P:cell development"/>
    <property type="evidence" value="ECO:0007669"/>
    <property type="project" value="UniProtKB-ARBA"/>
</dbReference>
<dbReference type="SUPFAM" id="SSF55550">
    <property type="entry name" value="SH2 domain"/>
    <property type="match status" value="1"/>
</dbReference>
<dbReference type="CDD" id="cd11845">
    <property type="entry name" value="SH3_Src_like"/>
    <property type="match status" value="1"/>
</dbReference>
<dbReference type="InterPro" id="IPR000980">
    <property type="entry name" value="SH2"/>
</dbReference>
<feature type="region of interest" description="Disordered" evidence="6">
    <location>
        <begin position="1"/>
        <end position="29"/>
    </location>
</feature>
<dbReference type="Gene3D" id="2.30.30.40">
    <property type="entry name" value="SH3 Domains"/>
    <property type="match status" value="2"/>
</dbReference>
<feature type="domain" description="SH2" evidence="7">
    <location>
        <begin position="140"/>
        <end position="196"/>
    </location>
</feature>
<feature type="binding site" evidence="5">
    <location>
        <position position="453"/>
    </location>
    <ligand>
        <name>ATP</name>
        <dbReference type="ChEBI" id="CHEBI:30616"/>
    </ligand>
</feature>
<evidence type="ECO:0000256" key="3">
    <source>
        <dbReference type="PROSITE-ProRule" id="PRU00191"/>
    </source>
</evidence>
<keyword evidence="10" id="KW-1185">Reference proteome</keyword>
<keyword evidence="1 4" id="KW-0728">SH3 domain</keyword>
<protein>
    <recommendedName>
        <fullName evidence="11">Tyrosine-protein kinase</fullName>
    </recommendedName>
</protein>
<feature type="domain" description="SH2" evidence="7">
    <location>
        <begin position="307"/>
        <end position="400"/>
    </location>
</feature>
<evidence type="ECO:0000313" key="9">
    <source>
        <dbReference type="EMBL" id="CAD7277376.1"/>
    </source>
</evidence>
<dbReference type="AlphaFoldDB" id="A0A7R9GE55"/>
<keyword evidence="5" id="KW-0547">Nucleotide-binding</keyword>
<gene>
    <name evidence="9" type="ORF">NMOB1V02_LOCUS5110</name>
</gene>
<proteinExistence type="predicted"/>